<evidence type="ECO:0000313" key="2">
    <source>
        <dbReference type="Ensembl" id="ENSMSIP00000030243.1"/>
    </source>
</evidence>
<dbReference type="AlphaFoldDB" id="A0A8C6N234"/>
<keyword evidence="3" id="KW-1185">Reference proteome</keyword>
<accession>A0A8C6N234</accession>
<dbReference type="Ensembl" id="ENSMSIT00000038080.1">
    <property type="protein sequence ID" value="ENSMSIP00000030243.1"/>
    <property type="gene ID" value="ENSMSIG00000025346.1"/>
</dbReference>
<reference evidence="2" key="1">
    <citation type="submission" date="2025-08" db="UniProtKB">
        <authorList>
            <consortium name="Ensembl"/>
        </authorList>
    </citation>
    <scope>IDENTIFICATION</scope>
</reference>
<evidence type="ECO:0000256" key="1">
    <source>
        <dbReference type="SAM" id="MobiDB-lite"/>
    </source>
</evidence>
<reference evidence="2" key="2">
    <citation type="submission" date="2025-09" db="UniProtKB">
        <authorList>
            <consortium name="Ensembl"/>
        </authorList>
    </citation>
    <scope>IDENTIFICATION</scope>
</reference>
<proteinExistence type="predicted"/>
<feature type="compositionally biased region" description="Low complexity" evidence="1">
    <location>
        <begin position="42"/>
        <end position="57"/>
    </location>
</feature>
<sequence length="235" mass="24525">MGPRGVCRAHRIAEEPSRQSEVLSLGTWRPSKPIRPCRHSRSLPSSPSRAPASGAARQLPPSTAAGVGAAVGRARSLLSSRPRRVSSGRRARQGAGTVGLCLPWPGACGASRGAASGCCWLTISSWSLPAGTLTMGLSSRSCASAASRRTWRLSGRRYGVTGERPYRAMGSSRTAPSTWRTRLAVSGPIRKWTDSSSLSTINTSASAPSRAGPCGTLPTASSALSLRSPLRSRCS</sequence>
<protein>
    <submittedName>
        <fullName evidence="2">Uncharacterized protein</fullName>
    </submittedName>
</protein>
<feature type="region of interest" description="Disordered" evidence="1">
    <location>
        <begin position="18"/>
        <end position="67"/>
    </location>
</feature>
<name>A0A8C6N234_MUSSI</name>
<organism evidence="2 3">
    <name type="scientific">Mus spicilegus</name>
    <name type="common">Mound-building mouse</name>
    <dbReference type="NCBI Taxonomy" id="10103"/>
    <lineage>
        <taxon>Eukaryota</taxon>
        <taxon>Metazoa</taxon>
        <taxon>Chordata</taxon>
        <taxon>Craniata</taxon>
        <taxon>Vertebrata</taxon>
        <taxon>Euteleostomi</taxon>
        <taxon>Mammalia</taxon>
        <taxon>Eutheria</taxon>
        <taxon>Euarchontoglires</taxon>
        <taxon>Glires</taxon>
        <taxon>Rodentia</taxon>
        <taxon>Myomorpha</taxon>
        <taxon>Muroidea</taxon>
        <taxon>Muridae</taxon>
        <taxon>Murinae</taxon>
        <taxon>Mus</taxon>
        <taxon>Mus</taxon>
    </lineage>
</organism>
<evidence type="ECO:0000313" key="3">
    <source>
        <dbReference type="Proteomes" id="UP000694415"/>
    </source>
</evidence>
<dbReference type="Proteomes" id="UP000694415">
    <property type="component" value="Unplaced"/>
</dbReference>